<dbReference type="InterPro" id="IPR046335">
    <property type="entry name" value="LacI/GalR-like_sensor"/>
</dbReference>
<feature type="domain" description="HTH lacI-type" evidence="4">
    <location>
        <begin position="24"/>
        <end position="78"/>
    </location>
</feature>
<dbReference type="SUPFAM" id="SSF53822">
    <property type="entry name" value="Periplasmic binding protein-like I"/>
    <property type="match status" value="1"/>
</dbReference>
<dbReference type="InterPro" id="IPR028082">
    <property type="entry name" value="Peripla_BP_I"/>
</dbReference>
<dbReference type="Pfam" id="PF00356">
    <property type="entry name" value="LacI"/>
    <property type="match status" value="1"/>
</dbReference>
<keyword evidence="3" id="KW-0804">Transcription</keyword>
<dbReference type="Gene3D" id="3.40.50.2300">
    <property type="match status" value="2"/>
</dbReference>
<evidence type="ECO:0000313" key="5">
    <source>
        <dbReference type="EMBL" id="TNJ63317.1"/>
    </source>
</evidence>
<dbReference type="AlphaFoldDB" id="A0A5C4T4R9"/>
<dbReference type="CDD" id="cd06267">
    <property type="entry name" value="PBP1_LacI_sugar_binding-like"/>
    <property type="match status" value="1"/>
</dbReference>
<organism evidence="5 6">
    <name type="scientific">Paenibacillus hemerocallicola</name>
    <dbReference type="NCBI Taxonomy" id="1172614"/>
    <lineage>
        <taxon>Bacteria</taxon>
        <taxon>Bacillati</taxon>
        <taxon>Bacillota</taxon>
        <taxon>Bacilli</taxon>
        <taxon>Bacillales</taxon>
        <taxon>Paenibacillaceae</taxon>
        <taxon>Paenibacillus</taxon>
    </lineage>
</organism>
<dbReference type="SUPFAM" id="SSF47413">
    <property type="entry name" value="lambda repressor-like DNA-binding domains"/>
    <property type="match status" value="1"/>
</dbReference>
<dbReference type="Gene3D" id="1.10.260.40">
    <property type="entry name" value="lambda repressor-like DNA-binding domains"/>
    <property type="match status" value="1"/>
</dbReference>
<keyword evidence="2" id="KW-0238">DNA-binding</keyword>
<sequence>MAEHAFLKRLTQSRKQGDSPFPMVTIKDIAKLAGVTIASVSRALNNEPGVSDAVRAKIIAIAKELNYVPNLAAKRLADKQSNCIGFIFSIVRGSFFQHLCDEFQKQGEERDASLLVSFAKPETALAVLREHFIQRVVLWPGTDWSPSREFLKVKELFQGEILVMGGGKLESAHRIAVDRKHAIYSAVRHLAELGHRRIAYVGLTSDDKLVGFTLGLLEYRLEFDQRNMISSPLVGELPEDRLLDILGSEPSQRPTAFIISSNGYLKPFLRAVRRLNLRIPEHFSLIVYDNIPDMEVIYDVPLTTVGPNVGRLVSAAMDCWSESGQSGESRTWKEVTVESELHVRSSTGPLPGTIPS</sequence>
<proteinExistence type="predicted"/>
<dbReference type="InterPro" id="IPR000843">
    <property type="entry name" value="HTH_LacI"/>
</dbReference>
<reference evidence="5 6" key="1">
    <citation type="submission" date="2019-05" db="EMBL/GenBank/DDBJ databases">
        <title>We sequenced the genome of Paenibacillus hemerocallicola KCTC 33185 for further insight into its adaptation and study the phylogeny of Paenibacillus.</title>
        <authorList>
            <person name="Narsing Rao M.P."/>
        </authorList>
    </citation>
    <scope>NUCLEOTIDE SEQUENCE [LARGE SCALE GENOMIC DNA]</scope>
    <source>
        <strain evidence="5 6">KCTC 33185</strain>
    </source>
</reference>
<dbReference type="CDD" id="cd01392">
    <property type="entry name" value="HTH_LacI"/>
    <property type="match status" value="1"/>
</dbReference>
<evidence type="ECO:0000256" key="3">
    <source>
        <dbReference type="ARBA" id="ARBA00023163"/>
    </source>
</evidence>
<evidence type="ECO:0000259" key="4">
    <source>
        <dbReference type="PROSITE" id="PS50932"/>
    </source>
</evidence>
<dbReference type="InterPro" id="IPR010982">
    <property type="entry name" value="Lambda_DNA-bd_dom_sf"/>
</dbReference>
<accession>A0A5C4T4R9</accession>
<evidence type="ECO:0000256" key="1">
    <source>
        <dbReference type="ARBA" id="ARBA00023015"/>
    </source>
</evidence>
<dbReference type="SMART" id="SM00354">
    <property type="entry name" value="HTH_LACI"/>
    <property type="match status" value="1"/>
</dbReference>
<dbReference type="PROSITE" id="PS50932">
    <property type="entry name" value="HTH_LACI_2"/>
    <property type="match status" value="1"/>
</dbReference>
<gene>
    <name evidence="5" type="ORF">FE784_26350</name>
</gene>
<dbReference type="PRINTS" id="PR00036">
    <property type="entry name" value="HTHLACI"/>
</dbReference>
<dbReference type="OrthoDB" id="43195at2"/>
<evidence type="ECO:0000313" key="6">
    <source>
        <dbReference type="Proteomes" id="UP000307943"/>
    </source>
</evidence>
<dbReference type="PANTHER" id="PTHR30146:SF109">
    <property type="entry name" value="HTH-TYPE TRANSCRIPTIONAL REGULATOR GALS"/>
    <property type="match status" value="1"/>
</dbReference>
<dbReference type="GO" id="GO:0000976">
    <property type="term" value="F:transcription cis-regulatory region binding"/>
    <property type="evidence" value="ECO:0007669"/>
    <property type="project" value="TreeGrafter"/>
</dbReference>
<dbReference type="Pfam" id="PF13377">
    <property type="entry name" value="Peripla_BP_3"/>
    <property type="match status" value="1"/>
</dbReference>
<dbReference type="PROSITE" id="PS00356">
    <property type="entry name" value="HTH_LACI_1"/>
    <property type="match status" value="1"/>
</dbReference>
<evidence type="ECO:0000256" key="2">
    <source>
        <dbReference type="ARBA" id="ARBA00023125"/>
    </source>
</evidence>
<name>A0A5C4T4R9_9BACL</name>
<dbReference type="Proteomes" id="UP000307943">
    <property type="component" value="Unassembled WGS sequence"/>
</dbReference>
<protein>
    <submittedName>
        <fullName evidence="5">LacI family transcriptional regulator</fullName>
    </submittedName>
</protein>
<dbReference type="EMBL" id="VDCQ01000045">
    <property type="protein sequence ID" value="TNJ63317.1"/>
    <property type="molecule type" value="Genomic_DNA"/>
</dbReference>
<dbReference type="PANTHER" id="PTHR30146">
    <property type="entry name" value="LACI-RELATED TRANSCRIPTIONAL REPRESSOR"/>
    <property type="match status" value="1"/>
</dbReference>
<keyword evidence="6" id="KW-1185">Reference proteome</keyword>
<keyword evidence="1" id="KW-0805">Transcription regulation</keyword>
<comment type="caution">
    <text evidence="5">The sequence shown here is derived from an EMBL/GenBank/DDBJ whole genome shotgun (WGS) entry which is preliminary data.</text>
</comment>
<dbReference type="GO" id="GO:0003700">
    <property type="term" value="F:DNA-binding transcription factor activity"/>
    <property type="evidence" value="ECO:0007669"/>
    <property type="project" value="TreeGrafter"/>
</dbReference>